<name>A0A4Q7P6J5_9BACT</name>
<proteinExistence type="predicted"/>
<sequence>MLNISEIIQTVKQLIDVRVQLVKDEINETIASIMARIFLLLLMMTVSVMVLLFASFSLAFYLSEQMYSTYKGFLYVGLLYLLVFILIYFLKDYRGIVASFQRFLKNFVFGGRHKED</sequence>
<dbReference type="OrthoDB" id="826897at2"/>
<gene>
    <name evidence="2" type="ORF">BC751_0654</name>
</gene>
<dbReference type="AlphaFoldDB" id="A0A4Q7P6J5"/>
<accession>A0A4Q7P6J5</accession>
<organism evidence="2 3">
    <name type="scientific">Cecembia calidifontis</name>
    <dbReference type="NCBI Taxonomy" id="1187080"/>
    <lineage>
        <taxon>Bacteria</taxon>
        <taxon>Pseudomonadati</taxon>
        <taxon>Bacteroidota</taxon>
        <taxon>Cytophagia</taxon>
        <taxon>Cytophagales</taxon>
        <taxon>Cyclobacteriaceae</taxon>
        <taxon>Cecembia</taxon>
    </lineage>
</organism>
<keyword evidence="1" id="KW-0472">Membrane</keyword>
<evidence type="ECO:0000313" key="3">
    <source>
        <dbReference type="Proteomes" id="UP000292209"/>
    </source>
</evidence>
<evidence type="ECO:0000256" key="1">
    <source>
        <dbReference type="SAM" id="Phobius"/>
    </source>
</evidence>
<protein>
    <submittedName>
        <fullName evidence="2">Putative superfamily III holin-X</fullName>
    </submittedName>
</protein>
<reference evidence="2 3" key="1">
    <citation type="submission" date="2019-02" db="EMBL/GenBank/DDBJ databases">
        <title>Genomic Encyclopedia of Archaeal and Bacterial Type Strains, Phase II (KMG-II): from individual species to whole genera.</title>
        <authorList>
            <person name="Goeker M."/>
        </authorList>
    </citation>
    <scope>NUCLEOTIDE SEQUENCE [LARGE SCALE GENOMIC DNA]</scope>
    <source>
        <strain evidence="2 3">DSM 21411</strain>
    </source>
</reference>
<keyword evidence="1" id="KW-1133">Transmembrane helix</keyword>
<feature type="transmembrane region" description="Helical" evidence="1">
    <location>
        <begin position="73"/>
        <end position="90"/>
    </location>
</feature>
<dbReference type="InterPro" id="IPR009937">
    <property type="entry name" value="Phage_holin_3_6"/>
</dbReference>
<dbReference type="Proteomes" id="UP000292209">
    <property type="component" value="Unassembled WGS sequence"/>
</dbReference>
<comment type="caution">
    <text evidence="2">The sequence shown here is derived from an EMBL/GenBank/DDBJ whole genome shotgun (WGS) entry which is preliminary data.</text>
</comment>
<dbReference type="RefSeq" id="WP_130274288.1">
    <property type="nucleotide sequence ID" value="NZ_SGXG01000001.1"/>
</dbReference>
<evidence type="ECO:0000313" key="2">
    <source>
        <dbReference type="EMBL" id="RZS95138.1"/>
    </source>
</evidence>
<keyword evidence="1" id="KW-0812">Transmembrane</keyword>
<dbReference type="Pfam" id="PF07332">
    <property type="entry name" value="Phage_holin_3_6"/>
    <property type="match status" value="1"/>
</dbReference>
<feature type="transmembrane region" description="Helical" evidence="1">
    <location>
        <begin position="37"/>
        <end position="61"/>
    </location>
</feature>
<dbReference type="EMBL" id="SGXG01000001">
    <property type="protein sequence ID" value="RZS95138.1"/>
    <property type="molecule type" value="Genomic_DNA"/>
</dbReference>
<keyword evidence="3" id="KW-1185">Reference proteome</keyword>